<name>A0A1E5LBK4_9BACI</name>
<dbReference type="STRING" id="1305675.BFG57_05695"/>
<dbReference type="InterPro" id="IPR051317">
    <property type="entry name" value="Gfo/Idh/MocA_oxidoreduct"/>
</dbReference>
<feature type="domain" description="YceM-like C-terminal" evidence="2">
    <location>
        <begin position="127"/>
        <end position="248"/>
    </location>
</feature>
<dbReference type="SUPFAM" id="SSF55347">
    <property type="entry name" value="Glyceraldehyde-3-phosphate dehydrogenase-like, C-terminal domain"/>
    <property type="match status" value="1"/>
</dbReference>
<protein>
    <submittedName>
        <fullName evidence="3">Virulence factor MviM</fullName>
    </submittedName>
</protein>
<reference evidence="3 4" key="1">
    <citation type="submission" date="2016-08" db="EMBL/GenBank/DDBJ databases">
        <title>Genome of Bacillus solimangrovi GH2-4.</title>
        <authorList>
            <person name="Lim S."/>
            <person name="Kim B.-C."/>
        </authorList>
    </citation>
    <scope>NUCLEOTIDE SEQUENCE [LARGE SCALE GENOMIC DNA]</scope>
    <source>
        <strain evidence="3 4">GH2-4</strain>
    </source>
</reference>
<dbReference type="InterPro" id="IPR036291">
    <property type="entry name" value="NAD(P)-bd_dom_sf"/>
</dbReference>
<dbReference type="OrthoDB" id="9815825at2"/>
<sequence>MTKPRIGIVGLGDIAQKVYLPILTKEENWSLVGAFTPNVKKRNDLCSTYRIEGFPDLSSLSSQCDIVFVHSSTDSHFEIVKTLLERGKDVYVDKPLAATYREAEQLVELSIKLNRKLMVGFNRRFAPLYQKAKNKVDEVSWIRMEKHRPNTINRVPFEETLLDDYIHLIDTVRWLSDGKMQIEGGLIVTNSEHHLINSQHTFSCNQDLTRVYTGMHRKAGTGLELLELVGTDRIMRVKNLHTLEIEENNVVTKTESGSWDTILKEKGFVGAIHHFVEAVEGDTEPIVNGVEALETQRMMEQLLLTSSIKEME</sequence>
<dbReference type="Gene3D" id="3.30.360.10">
    <property type="entry name" value="Dihydrodipicolinate Reductase, domain 2"/>
    <property type="match status" value="1"/>
</dbReference>
<accession>A0A1E5LBK4</accession>
<feature type="domain" description="Gfo/Idh/MocA-like oxidoreductase N-terminal" evidence="1">
    <location>
        <begin position="5"/>
        <end position="121"/>
    </location>
</feature>
<dbReference type="GO" id="GO:0000166">
    <property type="term" value="F:nucleotide binding"/>
    <property type="evidence" value="ECO:0007669"/>
    <property type="project" value="InterPro"/>
</dbReference>
<dbReference type="RefSeq" id="WP_069718619.1">
    <property type="nucleotide sequence ID" value="NZ_MJEH01000062.1"/>
</dbReference>
<dbReference type="InterPro" id="IPR000683">
    <property type="entry name" value="Gfo/Idh/MocA-like_OxRdtase_N"/>
</dbReference>
<proteinExistence type="predicted"/>
<evidence type="ECO:0000313" key="3">
    <source>
        <dbReference type="EMBL" id="OEH91359.1"/>
    </source>
</evidence>
<gene>
    <name evidence="3" type="ORF">BFG57_05695</name>
</gene>
<comment type="caution">
    <text evidence="3">The sequence shown here is derived from an EMBL/GenBank/DDBJ whole genome shotgun (WGS) entry which is preliminary data.</text>
</comment>
<dbReference type="Gene3D" id="3.40.50.720">
    <property type="entry name" value="NAD(P)-binding Rossmann-like Domain"/>
    <property type="match status" value="1"/>
</dbReference>
<evidence type="ECO:0000259" key="2">
    <source>
        <dbReference type="Pfam" id="PF21378"/>
    </source>
</evidence>
<keyword evidence="4" id="KW-1185">Reference proteome</keyword>
<evidence type="ECO:0000259" key="1">
    <source>
        <dbReference type="Pfam" id="PF01408"/>
    </source>
</evidence>
<organism evidence="3 4">
    <name type="scientific">Bacillus solimangrovi</name>
    <dbReference type="NCBI Taxonomy" id="1305675"/>
    <lineage>
        <taxon>Bacteria</taxon>
        <taxon>Bacillati</taxon>
        <taxon>Bacillota</taxon>
        <taxon>Bacilli</taxon>
        <taxon>Bacillales</taxon>
        <taxon>Bacillaceae</taxon>
        <taxon>Bacillus</taxon>
    </lineage>
</organism>
<dbReference type="InterPro" id="IPR048477">
    <property type="entry name" value="YceM-like_C"/>
</dbReference>
<dbReference type="Proteomes" id="UP000095209">
    <property type="component" value="Unassembled WGS sequence"/>
</dbReference>
<evidence type="ECO:0000313" key="4">
    <source>
        <dbReference type="Proteomes" id="UP000095209"/>
    </source>
</evidence>
<dbReference type="EMBL" id="MJEH01000062">
    <property type="protein sequence ID" value="OEH91359.1"/>
    <property type="molecule type" value="Genomic_DNA"/>
</dbReference>
<dbReference type="PANTHER" id="PTHR43708">
    <property type="entry name" value="CONSERVED EXPRESSED OXIDOREDUCTASE (EUROFUNG)"/>
    <property type="match status" value="1"/>
</dbReference>
<dbReference type="SUPFAM" id="SSF51735">
    <property type="entry name" value="NAD(P)-binding Rossmann-fold domains"/>
    <property type="match status" value="1"/>
</dbReference>
<dbReference type="PANTHER" id="PTHR43708:SF4">
    <property type="entry name" value="OXIDOREDUCTASE YCEM-RELATED"/>
    <property type="match status" value="1"/>
</dbReference>
<dbReference type="AlphaFoldDB" id="A0A1E5LBK4"/>
<dbReference type="Pfam" id="PF21378">
    <property type="entry name" value="YceM-like_C"/>
    <property type="match status" value="1"/>
</dbReference>
<dbReference type="Pfam" id="PF01408">
    <property type="entry name" value="GFO_IDH_MocA"/>
    <property type="match status" value="1"/>
</dbReference>